<organism evidence="1 2">
    <name type="scientific">Albugo candida</name>
    <dbReference type="NCBI Taxonomy" id="65357"/>
    <lineage>
        <taxon>Eukaryota</taxon>
        <taxon>Sar</taxon>
        <taxon>Stramenopiles</taxon>
        <taxon>Oomycota</taxon>
        <taxon>Peronosporomycetes</taxon>
        <taxon>Albuginales</taxon>
        <taxon>Albuginaceae</taxon>
        <taxon>Albugo</taxon>
    </lineage>
</organism>
<evidence type="ECO:0008006" key="3">
    <source>
        <dbReference type="Google" id="ProtNLM"/>
    </source>
</evidence>
<dbReference type="EMBL" id="CAIX01001067">
    <property type="protein sequence ID" value="CCI11467.1"/>
    <property type="molecule type" value="Genomic_DNA"/>
</dbReference>
<reference evidence="1 2" key="1">
    <citation type="submission" date="2012-05" db="EMBL/GenBank/DDBJ databases">
        <title>Recombination and specialization in a pathogen metapopulation.</title>
        <authorList>
            <person name="Gardiner A."/>
            <person name="Kemen E."/>
            <person name="Schultz-Larsen T."/>
            <person name="MacLean D."/>
            <person name="Van Oosterhout C."/>
            <person name="Jones J.D.G."/>
        </authorList>
    </citation>
    <scope>NUCLEOTIDE SEQUENCE [LARGE SCALE GENOMIC DNA]</scope>
    <source>
        <strain evidence="1 2">Ac Nc2</strain>
    </source>
</reference>
<sequence>MKYHHLKAYGLAVIGVFHAYAPFLSGQYVQMIEASPTAAGITDSKKRGLKVIMSPPLEFTADGLLSKPQSTVVEYYDMKLALIDLPAGSSPVPVKVSRRSAVRPFNTDKVCHEKTRLNHFEYCTKWKLTWVYLVELTETGKLYHFPRTSMDVNFYMSEYSGPYSKRFGRRYYDPLLGLHKYPETETPSMEIKASNMFFEVLNLKFFERLHRGQIVQLRLDDEATKVSPAIFSEIGDKIPSFTIGSDGRYYGLCTEVIKGPIPTLLLDLIMGFEKSRVNIWAYHLIYKKSKDSNDCTLLIEDSHKQNLWSLGYSFFKAYAVLIDTVDAHDKSQLIKFYYKNIKKEWHF</sequence>
<protein>
    <recommendedName>
        <fullName evidence="3">Peptidase A1 domain-containing protein</fullName>
    </recommendedName>
</protein>
<keyword evidence="2" id="KW-1185">Reference proteome</keyword>
<proteinExistence type="predicted"/>
<dbReference type="Gene3D" id="2.40.70.10">
    <property type="entry name" value="Acid Proteases"/>
    <property type="match status" value="1"/>
</dbReference>
<dbReference type="AlphaFoldDB" id="A0A024FX41"/>
<accession>A0A024FX41</accession>
<evidence type="ECO:0000313" key="1">
    <source>
        <dbReference type="EMBL" id="CCI11467.1"/>
    </source>
</evidence>
<comment type="caution">
    <text evidence="1">The sequence shown here is derived from an EMBL/GenBank/DDBJ whole genome shotgun (WGS) entry which is preliminary data.</text>
</comment>
<dbReference type="SUPFAM" id="SSF50630">
    <property type="entry name" value="Acid proteases"/>
    <property type="match status" value="1"/>
</dbReference>
<dbReference type="InParanoid" id="A0A024FX41"/>
<gene>
    <name evidence="1" type="ORF">BN9_129560</name>
</gene>
<name>A0A024FX41_9STRA</name>
<dbReference type="Proteomes" id="UP000053237">
    <property type="component" value="Unassembled WGS sequence"/>
</dbReference>
<evidence type="ECO:0000313" key="2">
    <source>
        <dbReference type="Proteomes" id="UP000053237"/>
    </source>
</evidence>
<dbReference type="InterPro" id="IPR021109">
    <property type="entry name" value="Peptidase_aspartic_dom_sf"/>
</dbReference>